<dbReference type="Gene3D" id="2.40.440.10">
    <property type="entry name" value="L,D-transpeptidase catalytic domain-like"/>
    <property type="match status" value="1"/>
</dbReference>
<feature type="active site" description="Nucleophile" evidence="13">
    <location>
        <position position="347"/>
    </location>
</feature>
<evidence type="ECO:0000256" key="2">
    <source>
        <dbReference type="ARBA" id="ARBA00022475"/>
    </source>
</evidence>
<dbReference type="Gene3D" id="2.60.40.3710">
    <property type="match status" value="1"/>
</dbReference>
<feature type="active site" description="Proton donor/acceptor" evidence="13">
    <location>
        <position position="329"/>
    </location>
</feature>
<dbReference type="FunFam" id="2.40.440.10:FF:000005">
    <property type="entry name" value="L,D-transpeptidase 2"/>
    <property type="match status" value="1"/>
</dbReference>
<evidence type="ECO:0000256" key="8">
    <source>
        <dbReference type="ARBA" id="ARBA00023139"/>
    </source>
</evidence>
<keyword evidence="18" id="KW-1185">Reference proteome</keyword>
<dbReference type="PROSITE" id="PS51257">
    <property type="entry name" value="PROKAR_LIPOPROTEIN"/>
    <property type="match status" value="1"/>
</dbReference>
<comment type="caution">
    <text evidence="17">The sequence shown here is derived from an EMBL/GenBank/DDBJ whole genome shotgun (WGS) entry which is preliminary data.</text>
</comment>
<dbReference type="GO" id="GO:0005576">
    <property type="term" value="C:extracellular region"/>
    <property type="evidence" value="ECO:0007669"/>
    <property type="project" value="TreeGrafter"/>
</dbReference>
<sequence length="399" mass="41882">MVVTGGRTTRRGLLVAAVAMTAALAAACSGGSPSAQQTSANTPTTTTPPPKPVTLSVLPADKATDVPAGEPIAVAAADGKITQVALANADGKAVAGQLTPDGLHWGNTEPLGYGKAYTLTVTGQGTDGKPVSRTSTFTTVTPRTLTALSMNPLDGETVGVGQPLAFYFDEKIADKPAAEKAIQVTTTPKVDGAFYWFNDKEVHWRPKDFWATGTKITVKAAIYGKNLGNGIYGQEDVTSSATIGDAVISEADGATHQMTVKVNGQVVRTMPISMGSPKHPSSDGIYVVTEKRDHMIMDSTTYGLALDQGGYKTPVDWATRISNGGIFVHSAPWSVGQQGNSNVSHGCINASPENAKWYFDLAKKGDIVIGTNTGGPQLDSWDGFGDWQVPWDQWVAGNR</sequence>
<dbReference type="GO" id="GO:0008360">
    <property type="term" value="P:regulation of cell shape"/>
    <property type="evidence" value="ECO:0007669"/>
    <property type="project" value="UniProtKB-UniRule"/>
</dbReference>
<reference evidence="17 18" key="1">
    <citation type="submission" date="2019-09" db="EMBL/GenBank/DDBJ databases">
        <title>Goodfellowia gen. nov., a new genus of the Pseudonocardineae related to Actinoalloteichus, containing Goodfellowia coeruleoviolacea gen. nov., comb. nov. gen. nov., comb. nov.</title>
        <authorList>
            <person name="Labeda D."/>
        </authorList>
    </citation>
    <scope>NUCLEOTIDE SEQUENCE [LARGE SCALE GENOMIC DNA]</scope>
    <source>
        <strain evidence="17 18">AN110305</strain>
    </source>
</reference>
<dbReference type="Proteomes" id="UP000323454">
    <property type="component" value="Unassembled WGS sequence"/>
</dbReference>
<dbReference type="InterPro" id="IPR041280">
    <property type="entry name" value="Big_10"/>
</dbReference>
<protein>
    <submittedName>
        <fullName evidence="17">L,D-transpeptidase</fullName>
    </submittedName>
</protein>
<evidence type="ECO:0000313" key="17">
    <source>
        <dbReference type="EMBL" id="KAA2261297.1"/>
    </source>
</evidence>
<evidence type="ECO:0000313" key="18">
    <source>
        <dbReference type="Proteomes" id="UP000323454"/>
    </source>
</evidence>
<evidence type="ECO:0000256" key="10">
    <source>
        <dbReference type="ARBA" id="ARBA00023315"/>
    </source>
</evidence>
<evidence type="ECO:0000256" key="14">
    <source>
        <dbReference type="SAM" id="MobiDB-lite"/>
    </source>
</evidence>
<keyword evidence="11 13" id="KW-0961">Cell wall biogenesis/degradation</keyword>
<evidence type="ECO:0000256" key="7">
    <source>
        <dbReference type="ARBA" id="ARBA00023136"/>
    </source>
</evidence>
<keyword evidence="5 13" id="KW-0133">Cell shape</keyword>
<evidence type="ECO:0000256" key="15">
    <source>
        <dbReference type="SAM" id="SignalP"/>
    </source>
</evidence>
<dbReference type="UniPathway" id="UPA00219"/>
<dbReference type="PANTHER" id="PTHR30582">
    <property type="entry name" value="L,D-TRANSPEPTIDASE"/>
    <property type="match status" value="1"/>
</dbReference>
<dbReference type="EMBL" id="VUOB01000029">
    <property type="protein sequence ID" value="KAA2261297.1"/>
    <property type="molecule type" value="Genomic_DNA"/>
</dbReference>
<dbReference type="OrthoDB" id="5242354at2"/>
<feature type="chain" id="PRO_5039650997" evidence="15">
    <location>
        <begin position="28"/>
        <end position="399"/>
    </location>
</feature>
<organism evidence="17 18">
    <name type="scientific">Solihabitans fulvus</name>
    <dbReference type="NCBI Taxonomy" id="1892852"/>
    <lineage>
        <taxon>Bacteria</taxon>
        <taxon>Bacillati</taxon>
        <taxon>Actinomycetota</taxon>
        <taxon>Actinomycetes</taxon>
        <taxon>Pseudonocardiales</taxon>
        <taxon>Pseudonocardiaceae</taxon>
        <taxon>Solihabitans</taxon>
    </lineage>
</organism>
<dbReference type="Pfam" id="PF03734">
    <property type="entry name" value="YkuD"/>
    <property type="match status" value="1"/>
</dbReference>
<comment type="pathway">
    <text evidence="12">Glycan biosynthesis.</text>
</comment>
<evidence type="ECO:0000256" key="3">
    <source>
        <dbReference type="ARBA" id="ARBA00022679"/>
    </source>
</evidence>
<dbReference type="GO" id="GO:0016746">
    <property type="term" value="F:acyltransferase activity"/>
    <property type="evidence" value="ECO:0007669"/>
    <property type="project" value="UniProtKB-KW"/>
</dbReference>
<evidence type="ECO:0000256" key="6">
    <source>
        <dbReference type="ARBA" id="ARBA00022984"/>
    </source>
</evidence>
<dbReference type="InterPro" id="IPR038063">
    <property type="entry name" value="Transpep_catalytic_dom"/>
</dbReference>
<keyword evidence="6 13" id="KW-0573">Peptidoglycan synthesis</keyword>
<dbReference type="PANTHER" id="PTHR30582:SF2">
    <property type="entry name" value="L,D-TRANSPEPTIDASE YCIB-RELATED"/>
    <property type="match status" value="1"/>
</dbReference>
<evidence type="ECO:0000259" key="16">
    <source>
        <dbReference type="PROSITE" id="PS52029"/>
    </source>
</evidence>
<evidence type="ECO:0000256" key="5">
    <source>
        <dbReference type="ARBA" id="ARBA00022960"/>
    </source>
</evidence>
<dbReference type="GO" id="GO:0071555">
    <property type="term" value="P:cell wall organization"/>
    <property type="evidence" value="ECO:0007669"/>
    <property type="project" value="UniProtKB-UniRule"/>
</dbReference>
<evidence type="ECO:0000256" key="1">
    <source>
        <dbReference type="ARBA" id="ARBA00004752"/>
    </source>
</evidence>
<keyword evidence="3" id="KW-0808">Transferase</keyword>
<dbReference type="Pfam" id="PF17964">
    <property type="entry name" value="Big_10"/>
    <property type="match status" value="1"/>
</dbReference>
<keyword evidence="4 15" id="KW-0732">Signal</keyword>
<evidence type="ECO:0000256" key="9">
    <source>
        <dbReference type="ARBA" id="ARBA00023288"/>
    </source>
</evidence>
<keyword evidence="8" id="KW-0564">Palmitate</keyword>
<dbReference type="PROSITE" id="PS51318">
    <property type="entry name" value="TAT"/>
    <property type="match status" value="1"/>
</dbReference>
<feature type="compositionally biased region" description="Polar residues" evidence="14">
    <location>
        <begin position="31"/>
        <end position="41"/>
    </location>
</feature>
<keyword evidence="10" id="KW-0012">Acyltransferase</keyword>
<dbReference type="RefSeq" id="WP_149850700.1">
    <property type="nucleotide sequence ID" value="NZ_VUOB01000029.1"/>
</dbReference>
<dbReference type="PROSITE" id="PS52029">
    <property type="entry name" value="LD_TPASE"/>
    <property type="match status" value="1"/>
</dbReference>
<dbReference type="CDD" id="cd16913">
    <property type="entry name" value="YkuD_like"/>
    <property type="match status" value="1"/>
</dbReference>
<dbReference type="InterPro" id="IPR005490">
    <property type="entry name" value="LD_TPept_cat_dom"/>
</dbReference>
<keyword evidence="7" id="KW-0472">Membrane</keyword>
<gene>
    <name evidence="17" type="ORF">F0L68_17755</name>
</gene>
<name>A0A5B2XCF7_9PSEU</name>
<feature type="signal peptide" evidence="15">
    <location>
        <begin position="1"/>
        <end position="27"/>
    </location>
</feature>
<dbReference type="CDD" id="cd13432">
    <property type="entry name" value="LDT_IgD_like_2"/>
    <property type="match status" value="1"/>
</dbReference>
<evidence type="ECO:0000256" key="12">
    <source>
        <dbReference type="ARBA" id="ARBA00060592"/>
    </source>
</evidence>
<dbReference type="SUPFAM" id="SSF141523">
    <property type="entry name" value="L,D-transpeptidase catalytic domain-like"/>
    <property type="match status" value="1"/>
</dbReference>
<keyword evidence="9" id="KW-0449">Lipoprotein</keyword>
<reference evidence="17 18" key="2">
    <citation type="submission" date="2019-09" db="EMBL/GenBank/DDBJ databases">
        <authorList>
            <person name="Jin C."/>
        </authorList>
    </citation>
    <scope>NUCLEOTIDE SEQUENCE [LARGE SCALE GENOMIC DNA]</scope>
    <source>
        <strain evidence="17 18">AN110305</strain>
    </source>
</reference>
<accession>A0A5B2XCF7</accession>
<feature type="domain" description="L,D-TPase catalytic" evidence="16">
    <location>
        <begin position="247"/>
        <end position="371"/>
    </location>
</feature>
<dbReference type="InterPro" id="IPR050979">
    <property type="entry name" value="LD-transpeptidase"/>
</dbReference>
<dbReference type="Gene3D" id="2.60.40.3780">
    <property type="match status" value="1"/>
</dbReference>
<dbReference type="InterPro" id="IPR006311">
    <property type="entry name" value="TAT_signal"/>
</dbReference>
<keyword evidence="2" id="KW-1003">Cell membrane</keyword>
<evidence type="ECO:0000256" key="4">
    <source>
        <dbReference type="ARBA" id="ARBA00022729"/>
    </source>
</evidence>
<dbReference type="AlphaFoldDB" id="A0A5B2XCF7"/>
<evidence type="ECO:0000256" key="13">
    <source>
        <dbReference type="PROSITE-ProRule" id="PRU01373"/>
    </source>
</evidence>
<feature type="region of interest" description="Disordered" evidence="14">
    <location>
        <begin position="29"/>
        <end position="53"/>
    </location>
</feature>
<dbReference type="GO" id="GO:0018104">
    <property type="term" value="P:peptidoglycan-protein cross-linking"/>
    <property type="evidence" value="ECO:0007669"/>
    <property type="project" value="TreeGrafter"/>
</dbReference>
<comment type="pathway">
    <text evidence="1 13">Cell wall biogenesis; peptidoglycan biosynthesis.</text>
</comment>
<evidence type="ECO:0000256" key="11">
    <source>
        <dbReference type="ARBA" id="ARBA00023316"/>
    </source>
</evidence>
<proteinExistence type="predicted"/>
<dbReference type="GO" id="GO:0071972">
    <property type="term" value="F:peptidoglycan L,D-transpeptidase activity"/>
    <property type="evidence" value="ECO:0007669"/>
    <property type="project" value="TreeGrafter"/>
</dbReference>